<dbReference type="PROSITE" id="PS50112">
    <property type="entry name" value="PAS"/>
    <property type="match status" value="1"/>
</dbReference>
<dbReference type="OrthoDB" id="9809987at2"/>
<evidence type="ECO:0000259" key="1">
    <source>
        <dbReference type="PROSITE" id="PS50112"/>
    </source>
</evidence>
<proteinExistence type="predicted"/>
<dbReference type="STRING" id="1173027.Mic7113_0298"/>
<gene>
    <name evidence="2" type="ORF">Mic7113_0298</name>
</gene>
<dbReference type="SUPFAM" id="SSF55785">
    <property type="entry name" value="PYP-like sensor domain (PAS domain)"/>
    <property type="match status" value="1"/>
</dbReference>
<name>K9W7N7_9CYAN</name>
<evidence type="ECO:0000313" key="3">
    <source>
        <dbReference type="Proteomes" id="UP000010471"/>
    </source>
</evidence>
<dbReference type="InterPro" id="IPR013767">
    <property type="entry name" value="PAS_fold"/>
</dbReference>
<keyword evidence="3" id="KW-1185">Reference proteome</keyword>
<dbReference type="eggNOG" id="COG2203">
    <property type="taxonomic scope" value="Bacteria"/>
</dbReference>
<dbReference type="Proteomes" id="UP000010471">
    <property type="component" value="Chromosome"/>
</dbReference>
<dbReference type="NCBIfam" id="TIGR00229">
    <property type="entry name" value="sensory_box"/>
    <property type="match status" value="1"/>
</dbReference>
<accession>K9W7N7</accession>
<evidence type="ECO:0000313" key="2">
    <source>
        <dbReference type="EMBL" id="AFZ16228.1"/>
    </source>
</evidence>
<protein>
    <submittedName>
        <fullName evidence="2">PAS domain S-box</fullName>
    </submittedName>
</protein>
<dbReference type="AlphaFoldDB" id="K9W7N7"/>
<dbReference type="InterPro" id="IPR000014">
    <property type="entry name" value="PAS"/>
</dbReference>
<dbReference type="CDD" id="cd00130">
    <property type="entry name" value="PAS"/>
    <property type="match status" value="1"/>
</dbReference>
<dbReference type="SMART" id="SM00091">
    <property type="entry name" value="PAS"/>
    <property type="match status" value="1"/>
</dbReference>
<dbReference type="HOGENOM" id="CLU_1085079_0_0_3"/>
<dbReference type="KEGG" id="mic:Mic7113_0298"/>
<dbReference type="Pfam" id="PF00989">
    <property type="entry name" value="PAS"/>
    <property type="match status" value="1"/>
</dbReference>
<dbReference type="Gene3D" id="3.30.450.20">
    <property type="entry name" value="PAS domain"/>
    <property type="match status" value="1"/>
</dbReference>
<dbReference type="InterPro" id="IPR035965">
    <property type="entry name" value="PAS-like_dom_sf"/>
</dbReference>
<organism evidence="2 3">
    <name type="scientific">Allocoleopsis franciscana PCC 7113</name>
    <dbReference type="NCBI Taxonomy" id="1173027"/>
    <lineage>
        <taxon>Bacteria</taxon>
        <taxon>Bacillati</taxon>
        <taxon>Cyanobacteriota</taxon>
        <taxon>Cyanophyceae</taxon>
        <taxon>Coleofasciculales</taxon>
        <taxon>Coleofasciculaceae</taxon>
        <taxon>Allocoleopsis</taxon>
        <taxon>Allocoleopsis franciscana</taxon>
    </lineage>
</organism>
<dbReference type="GO" id="GO:0006355">
    <property type="term" value="P:regulation of DNA-templated transcription"/>
    <property type="evidence" value="ECO:0007669"/>
    <property type="project" value="InterPro"/>
</dbReference>
<feature type="domain" description="PAS" evidence="1">
    <location>
        <begin position="141"/>
        <end position="185"/>
    </location>
</feature>
<dbReference type="EMBL" id="CP003630">
    <property type="protein sequence ID" value="AFZ16228.1"/>
    <property type="molecule type" value="Genomic_DNA"/>
</dbReference>
<reference evidence="2 3" key="1">
    <citation type="submission" date="2012-06" db="EMBL/GenBank/DDBJ databases">
        <title>Finished chromosome of genome of Microcoleus sp. PCC 7113.</title>
        <authorList>
            <consortium name="US DOE Joint Genome Institute"/>
            <person name="Gugger M."/>
            <person name="Coursin T."/>
            <person name="Rippka R."/>
            <person name="Tandeau De Marsac N."/>
            <person name="Huntemann M."/>
            <person name="Wei C.-L."/>
            <person name="Han J."/>
            <person name="Detter J.C."/>
            <person name="Han C."/>
            <person name="Tapia R."/>
            <person name="Chen A."/>
            <person name="Kyrpides N."/>
            <person name="Mavromatis K."/>
            <person name="Markowitz V."/>
            <person name="Szeto E."/>
            <person name="Ivanova N."/>
            <person name="Pagani I."/>
            <person name="Pati A."/>
            <person name="Goodwin L."/>
            <person name="Nordberg H.P."/>
            <person name="Cantor M.N."/>
            <person name="Hua S.X."/>
            <person name="Woyke T."/>
            <person name="Kerfeld C.A."/>
        </authorList>
    </citation>
    <scope>NUCLEOTIDE SEQUENCE [LARGE SCALE GENOMIC DNA]</scope>
    <source>
        <strain evidence="2 3">PCC 7113</strain>
    </source>
</reference>
<dbReference type="RefSeq" id="WP_015180392.1">
    <property type="nucleotide sequence ID" value="NC_019738.1"/>
</dbReference>
<sequence>MDSVLQQLLSLRQIEYLVVDRQLNILETSLGVKKFADFPQEVKPTKPLCLGFPELVGVEDILIAILEGRKDSFELKGIGRLSVQGHPLYVDLYVLKPQNTQDLGNRLVVFVEDVTERMVLEQKLVQRSNEVSLLLEAWDSSNEYLNKIIQSLANALLVTTRSGIIKMVNQSANNLFGYSKEELMGTQISKVIVESNLLLEASQRYFLAQEFSRDIEVVGLTKQGTQVAIAFSCSAIQTNRENIPDYIYVGRAISKR</sequence>